<dbReference type="AlphaFoldDB" id="A0AAN6WCN3"/>
<evidence type="ECO:0000313" key="1">
    <source>
        <dbReference type="EMBL" id="KAK4179321.1"/>
    </source>
</evidence>
<comment type="caution">
    <text evidence="1">The sequence shown here is derived from an EMBL/GenBank/DDBJ whole genome shotgun (WGS) entry which is preliminary data.</text>
</comment>
<organism evidence="1 2">
    <name type="scientific">Triangularia setosa</name>
    <dbReference type="NCBI Taxonomy" id="2587417"/>
    <lineage>
        <taxon>Eukaryota</taxon>
        <taxon>Fungi</taxon>
        <taxon>Dikarya</taxon>
        <taxon>Ascomycota</taxon>
        <taxon>Pezizomycotina</taxon>
        <taxon>Sordariomycetes</taxon>
        <taxon>Sordariomycetidae</taxon>
        <taxon>Sordariales</taxon>
        <taxon>Podosporaceae</taxon>
        <taxon>Triangularia</taxon>
    </lineage>
</organism>
<keyword evidence="2" id="KW-1185">Reference proteome</keyword>
<name>A0AAN6WCN3_9PEZI</name>
<gene>
    <name evidence="1" type="ORF">QBC36DRAFT_385239</name>
</gene>
<protein>
    <submittedName>
        <fullName evidence="1">Uncharacterized protein</fullName>
    </submittedName>
</protein>
<dbReference type="Proteomes" id="UP001302321">
    <property type="component" value="Unassembled WGS sequence"/>
</dbReference>
<reference evidence="1" key="2">
    <citation type="submission" date="2023-05" db="EMBL/GenBank/DDBJ databases">
        <authorList>
            <consortium name="Lawrence Berkeley National Laboratory"/>
            <person name="Steindorff A."/>
            <person name="Hensen N."/>
            <person name="Bonometti L."/>
            <person name="Westerberg I."/>
            <person name="Brannstrom I.O."/>
            <person name="Guillou S."/>
            <person name="Cros-Aarteil S."/>
            <person name="Calhoun S."/>
            <person name="Haridas S."/>
            <person name="Kuo A."/>
            <person name="Mondo S."/>
            <person name="Pangilinan J."/>
            <person name="Riley R."/>
            <person name="Labutti K."/>
            <person name="Andreopoulos B."/>
            <person name="Lipzen A."/>
            <person name="Chen C."/>
            <person name="Yanf M."/>
            <person name="Daum C."/>
            <person name="Ng V."/>
            <person name="Clum A."/>
            <person name="Ohm R."/>
            <person name="Martin F."/>
            <person name="Silar P."/>
            <person name="Natvig D."/>
            <person name="Lalanne C."/>
            <person name="Gautier V."/>
            <person name="Ament-Velasquez S.L."/>
            <person name="Kruys A."/>
            <person name="Hutchinson M.I."/>
            <person name="Powell A.J."/>
            <person name="Barry K."/>
            <person name="Miller A.N."/>
            <person name="Grigoriev I.V."/>
            <person name="Debuchy R."/>
            <person name="Gladieux P."/>
            <person name="Thoren M.H."/>
            <person name="Johannesson H."/>
        </authorList>
    </citation>
    <scope>NUCLEOTIDE SEQUENCE</scope>
    <source>
        <strain evidence="1">CBS 892.96</strain>
    </source>
</reference>
<sequence>MSEESSSATTLPYTSHCKQDSPTCFAHSYKPVQTLLQPPDSTAMLSMQPYQISLPTFCPCCSAAISPMDLTTNPPSSYIMTIYQQQPTMTTPIQSQSPAMVSSLPPTRQQQSAMAALCRLTPEQEMILREHVTPVSVMQALDIAQESEKGAMEPTIVKIITDAYNKIWNKIATRPDLYLMTQQEFTVFNYFQSCWPDKEIAKKAVARYWANPWAFETAANRGRS</sequence>
<reference evidence="1" key="1">
    <citation type="journal article" date="2023" name="Mol. Phylogenet. Evol.">
        <title>Genome-scale phylogeny and comparative genomics of the fungal order Sordariales.</title>
        <authorList>
            <person name="Hensen N."/>
            <person name="Bonometti L."/>
            <person name="Westerberg I."/>
            <person name="Brannstrom I.O."/>
            <person name="Guillou S."/>
            <person name="Cros-Aarteil S."/>
            <person name="Calhoun S."/>
            <person name="Haridas S."/>
            <person name="Kuo A."/>
            <person name="Mondo S."/>
            <person name="Pangilinan J."/>
            <person name="Riley R."/>
            <person name="LaButti K."/>
            <person name="Andreopoulos B."/>
            <person name="Lipzen A."/>
            <person name="Chen C."/>
            <person name="Yan M."/>
            <person name="Daum C."/>
            <person name="Ng V."/>
            <person name="Clum A."/>
            <person name="Steindorff A."/>
            <person name="Ohm R.A."/>
            <person name="Martin F."/>
            <person name="Silar P."/>
            <person name="Natvig D.O."/>
            <person name="Lalanne C."/>
            <person name="Gautier V."/>
            <person name="Ament-Velasquez S.L."/>
            <person name="Kruys A."/>
            <person name="Hutchinson M.I."/>
            <person name="Powell A.J."/>
            <person name="Barry K."/>
            <person name="Miller A.N."/>
            <person name="Grigoriev I.V."/>
            <person name="Debuchy R."/>
            <person name="Gladieux P."/>
            <person name="Hiltunen Thoren M."/>
            <person name="Johannesson H."/>
        </authorList>
    </citation>
    <scope>NUCLEOTIDE SEQUENCE</scope>
    <source>
        <strain evidence="1">CBS 892.96</strain>
    </source>
</reference>
<dbReference type="EMBL" id="MU866119">
    <property type="protein sequence ID" value="KAK4179321.1"/>
    <property type="molecule type" value="Genomic_DNA"/>
</dbReference>
<proteinExistence type="predicted"/>
<evidence type="ECO:0000313" key="2">
    <source>
        <dbReference type="Proteomes" id="UP001302321"/>
    </source>
</evidence>
<accession>A0AAN6WCN3</accession>